<keyword evidence="3 8" id="KW-0812">Transmembrane</keyword>
<reference evidence="9" key="1">
    <citation type="submission" date="2023-10" db="EMBL/GenBank/DDBJ databases">
        <title>Genome assembly of Pristionchus species.</title>
        <authorList>
            <person name="Yoshida K."/>
            <person name="Sommer R.J."/>
        </authorList>
    </citation>
    <scope>NUCLEOTIDE SEQUENCE</scope>
    <source>
        <strain evidence="9">RS0144</strain>
    </source>
</reference>
<comment type="caution">
    <text evidence="9">The sequence shown here is derived from an EMBL/GenBank/DDBJ whole genome shotgun (WGS) entry which is preliminary data.</text>
</comment>
<dbReference type="GO" id="GO:0098553">
    <property type="term" value="C:lumenal side of endoplasmic reticulum membrane"/>
    <property type="evidence" value="ECO:0007669"/>
    <property type="project" value="TreeGrafter"/>
</dbReference>
<feature type="transmembrane region" description="Helical" evidence="8">
    <location>
        <begin position="300"/>
        <end position="318"/>
    </location>
</feature>
<keyword evidence="4" id="KW-0378">Hydrolase</keyword>
<dbReference type="EMBL" id="BTSX01000004">
    <property type="protein sequence ID" value="GMS97768.1"/>
    <property type="molecule type" value="Genomic_DNA"/>
</dbReference>
<evidence type="ECO:0000256" key="2">
    <source>
        <dbReference type="ARBA" id="ARBA00006859"/>
    </source>
</evidence>
<feature type="transmembrane region" description="Helical" evidence="8">
    <location>
        <begin position="437"/>
        <end position="455"/>
    </location>
</feature>
<keyword evidence="7 8" id="KW-0472">Membrane</keyword>
<keyword evidence="5" id="KW-0256">Endoplasmic reticulum</keyword>
<comment type="similarity">
    <text evidence="2">Belongs to the peptidase A22B family.</text>
</comment>
<evidence type="ECO:0000313" key="10">
    <source>
        <dbReference type="Proteomes" id="UP001432027"/>
    </source>
</evidence>
<dbReference type="Pfam" id="PF04258">
    <property type="entry name" value="Peptidase_A22B"/>
    <property type="match status" value="1"/>
</dbReference>
<dbReference type="GO" id="GO:0098554">
    <property type="term" value="C:cytoplasmic side of endoplasmic reticulum membrane"/>
    <property type="evidence" value="ECO:0007669"/>
    <property type="project" value="TreeGrafter"/>
</dbReference>
<dbReference type="PANTHER" id="PTHR12174:SF23">
    <property type="entry name" value="MINOR HISTOCOMPATIBILITY ANTIGEN H13"/>
    <property type="match status" value="1"/>
</dbReference>
<keyword evidence="10" id="KW-1185">Reference proteome</keyword>
<evidence type="ECO:0008006" key="11">
    <source>
        <dbReference type="Google" id="ProtNLM"/>
    </source>
</evidence>
<evidence type="ECO:0000256" key="4">
    <source>
        <dbReference type="ARBA" id="ARBA00022801"/>
    </source>
</evidence>
<gene>
    <name evidence="9" type="ORF">PENTCL1PPCAC_19943</name>
</gene>
<dbReference type="InterPro" id="IPR006639">
    <property type="entry name" value="Preselin/SPP"/>
</dbReference>
<feature type="transmembrane region" description="Helical" evidence="8">
    <location>
        <begin position="182"/>
        <end position="206"/>
    </location>
</feature>
<evidence type="ECO:0000256" key="1">
    <source>
        <dbReference type="ARBA" id="ARBA00004477"/>
    </source>
</evidence>
<feature type="transmembrane region" description="Helical" evidence="8">
    <location>
        <begin position="352"/>
        <end position="370"/>
    </location>
</feature>
<feature type="transmembrane region" description="Helical" evidence="8">
    <location>
        <begin position="408"/>
        <end position="431"/>
    </location>
</feature>
<dbReference type="AlphaFoldDB" id="A0AAV5TTE9"/>
<dbReference type="InterPro" id="IPR007369">
    <property type="entry name" value="Peptidase_A22B_SPP"/>
</dbReference>
<keyword evidence="6 8" id="KW-1133">Transmembrane helix</keyword>
<dbReference type="PANTHER" id="PTHR12174">
    <property type="entry name" value="SIGNAL PEPTIDE PEPTIDASE"/>
    <property type="match status" value="1"/>
</dbReference>
<evidence type="ECO:0000256" key="3">
    <source>
        <dbReference type="ARBA" id="ARBA00022692"/>
    </source>
</evidence>
<dbReference type="GO" id="GO:0006465">
    <property type="term" value="P:signal peptide processing"/>
    <property type="evidence" value="ECO:0007669"/>
    <property type="project" value="TreeGrafter"/>
</dbReference>
<dbReference type="SMART" id="SM00730">
    <property type="entry name" value="PSN"/>
    <property type="match status" value="1"/>
</dbReference>
<evidence type="ECO:0000256" key="8">
    <source>
        <dbReference type="SAM" id="Phobius"/>
    </source>
</evidence>
<proteinExistence type="inferred from homology"/>
<organism evidence="9 10">
    <name type="scientific">Pristionchus entomophagus</name>
    <dbReference type="NCBI Taxonomy" id="358040"/>
    <lineage>
        <taxon>Eukaryota</taxon>
        <taxon>Metazoa</taxon>
        <taxon>Ecdysozoa</taxon>
        <taxon>Nematoda</taxon>
        <taxon>Chromadorea</taxon>
        <taxon>Rhabditida</taxon>
        <taxon>Rhabditina</taxon>
        <taxon>Diplogasteromorpha</taxon>
        <taxon>Diplogasteroidea</taxon>
        <taxon>Neodiplogasteridae</taxon>
        <taxon>Pristionchus</taxon>
    </lineage>
</organism>
<dbReference type="GO" id="GO:0042500">
    <property type="term" value="F:aspartic endopeptidase activity, intramembrane cleaving"/>
    <property type="evidence" value="ECO:0007669"/>
    <property type="project" value="InterPro"/>
</dbReference>
<evidence type="ECO:0000256" key="7">
    <source>
        <dbReference type="ARBA" id="ARBA00023136"/>
    </source>
</evidence>
<comment type="subcellular location">
    <subcellularLocation>
        <location evidence="1">Endoplasmic reticulum membrane</location>
        <topology evidence="1">Multi-pass membrane protein</topology>
    </subcellularLocation>
</comment>
<dbReference type="GO" id="GO:0033619">
    <property type="term" value="P:membrane protein proteolysis"/>
    <property type="evidence" value="ECO:0007669"/>
    <property type="project" value="TreeGrafter"/>
</dbReference>
<accession>A0AAV5TTE9</accession>
<feature type="transmembrane region" description="Helical" evidence="8">
    <location>
        <begin position="31"/>
        <end position="52"/>
    </location>
</feature>
<dbReference type="Proteomes" id="UP001432027">
    <property type="component" value="Unassembled WGS sequence"/>
</dbReference>
<protein>
    <recommendedName>
        <fullName evidence="11">Imp-2</fullName>
    </recommendedName>
</protein>
<evidence type="ECO:0000256" key="6">
    <source>
        <dbReference type="ARBA" id="ARBA00022989"/>
    </source>
</evidence>
<evidence type="ECO:0000313" key="9">
    <source>
        <dbReference type="EMBL" id="GMS97768.1"/>
    </source>
</evidence>
<sequence length="490" mass="55558">MAQAVPTTPAPATTTETPIVYTFEEQVTASFVLYGLSLLCIVIGGVRSARLVRRTIEKGRTKMEGSITMKEARWFPISASAVLFGLYCFFNPDKMTWSNVEAHFPAQAMPYLTPIREKYVSFSTGEKKPNFVVEMATKYSTQALEALPPNVRVVGEEFVEHGVMPLWEYVPSITKAHCAKGLLLLLCFQGCVALAALLKPLFSFFIRWLPFGLGEKTPYIVAIKKGKREMDEGDIEEVKRKDVEYLFKAEWDWHDAIAIAFCSVVGISHLYKRHWITNNLLGVAFSIFGIEHLHLSSFKAGTFLLVALFFYDIFWVFATDVMTTVAKGIDAPILLQFPQDIYRNGWVDANKYSMLGLGDIVIPGLFIALLRRFDQRVGDMQFIEKAPGAAPKDKQKGPATQPKKTFRIYFYITVFAYMAGLFITMAVMHHFKRAQPALLYLVPVCLIVPLMFSVCRGELSALWNYSEDHLVEKEEEKKKKVRVTEEKKKN</sequence>
<evidence type="ECO:0000256" key="5">
    <source>
        <dbReference type="ARBA" id="ARBA00022824"/>
    </source>
</evidence>
<name>A0AAV5TTE9_9BILA</name>